<comment type="caution">
    <text evidence="2">The sequence shown here is derived from an EMBL/GenBank/DDBJ whole genome shotgun (WGS) entry which is preliminary data.</text>
</comment>
<feature type="transmembrane region" description="Helical" evidence="1">
    <location>
        <begin position="12"/>
        <end position="34"/>
    </location>
</feature>
<reference evidence="2" key="1">
    <citation type="submission" date="2020-10" db="EMBL/GenBank/DDBJ databases">
        <authorList>
            <person name="Gilroy R."/>
        </authorList>
    </citation>
    <scope>NUCLEOTIDE SEQUENCE</scope>
    <source>
        <strain evidence="2">CHK152-2994</strain>
    </source>
</reference>
<keyword evidence="1" id="KW-0812">Transmembrane</keyword>
<reference evidence="2" key="2">
    <citation type="journal article" date="2021" name="PeerJ">
        <title>Extensive microbial diversity within the chicken gut microbiome revealed by metagenomics and culture.</title>
        <authorList>
            <person name="Gilroy R."/>
            <person name="Ravi A."/>
            <person name="Getino M."/>
            <person name="Pursley I."/>
            <person name="Horton D.L."/>
            <person name="Alikhan N.F."/>
            <person name="Baker D."/>
            <person name="Gharbi K."/>
            <person name="Hall N."/>
            <person name="Watson M."/>
            <person name="Adriaenssens E.M."/>
            <person name="Foster-Nyarko E."/>
            <person name="Jarju S."/>
            <person name="Secka A."/>
            <person name="Antonio M."/>
            <person name="Oren A."/>
            <person name="Chaudhuri R.R."/>
            <person name="La Ragione R."/>
            <person name="Hildebrand F."/>
            <person name="Pallen M.J."/>
        </authorList>
    </citation>
    <scope>NUCLEOTIDE SEQUENCE</scope>
    <source>
        <strain evidence="2">CHK152-2994</strain>
    </source>
</reference>
<name>A0A9D1FVH8_9BACT</name>
<gene>
    <name evidence="2" type="ORF">IAD41_04130</name>
</gene>
<dbReference type="AlphaFoldDB" id="A0A9D1FVH8"/>
<proteinExistence type="predicted"/>
<evidence type="ECO:0000313" key="3">
    <source>
        <dbReference type="Proteomes" id="UP000824139"/>
    </source>
</evidence>
<sequence>MTKVKNINSFTFAEVLITLGVIGIVAAMTLPQLIRNYQHKVLETQFKKSVSIISQVVLHTKNELGIDKLAEYCTQLKNSTYPNASGCYLSFFNNLSALSKKTSSYTYYVIKRYNDKILTYNGKQQITKSALAGIGEGVFQTKLMPDGSFINMYIIEGQMYIATDTNGKKGPNRLGHDIFIFTLDKNNDTLSYFTKPQNFSDEEIADKDFNTEYDKERYGNPCNTSSTQKANGVGCAYYAVRGECPEGSGRGYFECLPK</sequence>
<organism evidence="2 3">
    <name type="scientific">Candidatus Scatenecus faecavium</name>
    <dbReference type="NCBI Taxonomy" id="2840915"/>
    <lineage>
        <taxon>Bacteria</taxon>
        <taxon>Candidatus Scatenecus</taxon>
    </lineage>
</organism>
<evidence type="ECO:0000256" key="1">
    <source>
        <dbReference type="SAM" id="Phobius"/>
    </source>
</evidence>
<protein>
    <submittedName>
        <fullName evidence="2">Type II secretion system protein</fullName>
    </submittedName>
</protein>
<keyword evidence="1" id="KW-1133">Transmembrane helix</keyword>
<dbReference type="EMBL" id="DVJO01000090">
    <property type="protein sequence ID" value="HIS82775.1"/>
    <property type="molecule type" value="Genomic_DNA"/>
</dbReference>
<evidence type="ECO:0000313" key="2">
    <source>
        <dbReference type="EMBL" id="HIS82775.1"/>
    </source>
</evidence>
<dbReference type="Proteomes" id="UP000824139">
    <property type="component" value="Unassembled WGS sequence"/>
</dbReference>
<accession>A0A9D1FVH8</accession>
<keyword evidence="1" id="KW-0472">Membrane</keyword>